<reference evidence="2 3" key="1">
    <citation type="submission" date="2019-03" db="EMBL/GenBank/DDBJ databases">
        <title>First draft genome of Liparis tanakae, snailfish: a comprehensive survey of snailfish specific genes.</title>
        <authorList>
            <person name="Kim W."/>
            <person name="Song I."/>
            <person name="Jeong J.-H."/>
            <person name="Kim D."/>
            <person name="Kim S."/>
            <person name="Ryu S."/>
            <person name="Song J.Y."/>
            <person name="Lee S.K."/>
        </authorList>
    </citation>
    <scope>NUCLEOTIDE SEQUENCE [LARGE SCALE GENOMIC DNA]</scope>
    <source>
        <tissue evidence="2">Muscle</tissue>
    </source>
</reference>
<comment type="caution">
    <text evidence="2">The sequence shown here is derived from an EMBL/GenBank/DDBJ whole genome shotgun (WGS) entry which is preliminary data.</text>
</comment>
<dbReference type="EMBL" id="SRLO01001862">
    <property type="protein sequence ID" value="TNN34936.1"/>
    <property type="molecule type" value="Genomic_DNA"/>
</dbReference>
<protein>
    <submittedName>
        <fullName evidence="2">Uncharacterized protein</fullName>
    </submittedName>
</protein>
<proteinExistence type="predicted"/>
<dbReference type="AlphaFoldDB" id="A0A4Z2F155"/>
<accession>A0A4Z2F155</accession>
<organism evidence="2 3">
    <name type="scientific">Liparis tanakae</name>
    <name type="common">Tanaka's snailfish</name>
    <dbReference type="NCBI Taxonomy" id="230148"/>
    <lineage>
        <taxon>Eukaryota</taxon>
        <taxon>Metazoa</taxon>
        <taxon>Chordata</taxon>
        <taxon>Craniata</taxon>
        <taxon>Vertebrata</taxon>
        <taxon>Euteleostomi</taxon>
        <taxon>Actinopterygii</taxon>
        <taxon>Neopterygii</taxon>
        <taxon>Teleostei</taxon>
        <taxon>Neoteleostei</taxon>
        <taxon>Acanthomorphata</taxon>
        <taxon>Eupercaria</taxon>
        <taxon>Perciformes</taxon>
        <taxon>Cottioidei</taxon>
        <taxon>Cottales</taxon>
        <taxon>Liparidae</taxon>
        <taxon>Liparis</taxon>
    </lineage>
</organism>
<gene>
    <name evidence="2" type="ORF">EYF80_054896</name>
</gene>
<evidence type="ECO:0000313" key="3">
    <source>
        <dbReference type="Proteomes" id="UP000314294"/>
    </source>
</evidence>
<feature type="region of interest" description="Disordered" evidence="1">
    <location>
        <begin position="1"/>
        <end position="23"/>
    </location>
</feature>
<keyword evidence="3" id="KW-1185">Reference proteome</keyword>
<dbReference type="Proteomes" id="UP000314294">
    <property type="component" value="Unassembled WGS sequence"/>
</dbReference>
<evidence type="ECO:0000256" key="1">
    <source>
        <dbReference type="SAM" id="MobiDB-lite"/>
    </source>
</evidence>
<evidence type="ECO:0000313" key="2">
    <source>
        <dbReference type="EMBL" id="TNN34936.1"/>
    </source>
</evidence>
<name>A0A4Z2F155_9TELE</name>
<sequence length="113" mass="11923">MGDSPEGHRGPLCLSRRRGELPPCGPEPYTCLGLDMSPMSLELRRWDGVVHLQAGDLISGSHQPGRTPLLRERRAASADTGKQSTRASLIFNGAARSVARRGVGPGAGCHAAP</sequence>